<evidence type="ECO:0000313" key="4">
    <source>
        <dbReference type="Proteomes" id="UP000287224"/>
    </source>
</evidence>
<dbReference type="Gene3D" id="3.30.360.10">
    <property type="entry name" value="Dihydrodipicolinate Reductase, domain 2"/>
    <property type="match status" value="1"/>
</dbReference>
<dbReference type="Gene3D" id="3.40.50.720">
    <property type="entry name" value="NAD(P)-binding Rossmann-like Domain"/>
    <property type="match status" value="1"/>
</dbReference>
<dbReference type="Proteomes" id="UP000287224">
    <property type="component" value="Unassembled WGS sequence"/>
</dbReference>
<dbReference type="PANTHER" id="PTHR43249">
    <property type="entry name" value="UDP-N-ACETYL-2-AMINO-2-DEOXY-D-GLUCURONATE OXIDASE"/>
    <property type="match status" value="1"/>
</dbReference>
<feature type="domain" description="Gfo/Idh/MocA-like oxidoreductase N-terminal" evidence="1">
    <location>
        <begin position="5"/>
        <end position="121"/>
    </location>
</feature>
<sequence length="361" mass="40765">MSRYRAAIIGTGSIAGNHIKALHELKDRVEVVAAVDVVPERVEEYSKKHGIPHYYTDAAEMLEKEHPDLVHIATPPNLHYSLIIQSLKAGASVLCEKPLCTSLAELDHIAEVEQQSGKFCSSVFQWRFGSRGQHFKQLIQQEALGRPLVGICQTTWFRNAAYYEVPWRGKWSTEGGGPTMGHGIHAMDFFLWLLGDWQEVSAFTDTLDRSIEVEDVSLAMVRFQNRVLGSIVNSVLSPREETYFRFDFQKATVELTALYSYTNDNWRFTQPKGQEDAAVASRWNELELNEASSHKAQLSMLLDSMDHQQRPISSTSDIRPTLDFLTSIYKSAATRQIVQRGSIVAGDPFYEHVSGTQQQKV</sequence>
<dbReference type="InterPro" id="IPR036291">
    <property type="entry name" value="NAD(P)-bd_dom_sf"/>
</dbReference>
<dbReference type="InterPro" id="IPR055170">
    <property type="entry name" value="GFO_IDH_MocA-like_dom"/>
</dbReference>
<dbReference type="Pfam" id="PF01408">
    <property type="entry name" value="GFO_IDH_MocA"/>
    <property type="match status" value="1"/>
</dbReference>
<reference evidence="4" key="1">
    <citation type="submission" date="2018-12" db="EMBL/GenBank/DDBJ databases">
        <title>Tengunoibacter tsumagoiensis gen. nov., sp. nov., Dictyobacter kobayashii sp. nov., D. alpinus sp. nov., and D. joshuensis sp. nov. and description of Dictyobacteraceae fam. nov. within the order Ktedonobacterales isolated from Tengu-no-mugimeshi.</title>
        <authorList>
            <person name="Wang C.M."/>
            <person name="Zheng Y."/>
            <person name="Sakai Y."/>
            <person name="Toyoda A."/>
            <person name="Minakuchi Y."/>
            <person name="Abe K."/>
            <person name="Yokota A."/>
            <person name="Yabe S."/>
        </authorList>
    </citation>
    <scope>NUCLEOTIDE SEQUENCE [LARGE SCALE GENOMIC DNA]</scope>
    <source>
        <strain evidence="4">S-27</strain>
    </source>
</reference>
<dbReference type="AlphaFoldDB" id="A0A401ZGG5"/>
<dbReference type="PANTHER" id="PTHR43249:SF1">
    <property type="entry name" value="D-GLUCOSIDE 3-DEHYDROGENASE"/>
    <property type="match status" value="1"/>
</dbReference>
<dbReference type="OrthoDB" id="9815825at2"/>
<dbReference type="EMBL" id="BIFQ01000001">
    <property type="protein sequence ID" value="GCE05971.1"/>
    <property type="molecule type" value="Genomic_DNA"/>
</dbReference>
<dbReference type="RefSeq" id="WP_126596972.1">
    <property type="nucleotide sequence ID" value="NZ_BIFQ01000001.1"/>
</dbReference>
<keyword evidence="4" id="KW-1185">Reference proteome</keyword>
<evidence type="ECO:0000259" key="2">
    <source>
        <dbReference type="Pfam" id="PF22725"/>
    </source>
</evidence>
<dbReference type="GO" id="GO:0000166">
    <property type="term" value="F:nucleotide binding"/>
    <property type="evidence" value="ECO:0007669"/>
    <property type="project" value="InterPro"/>
</dbReference>
<protein>
    <submittedName>
        <fullName evidence="3">Oxidoreductase</fullName>
    </submittedName>
</protein>
<dbReference type="InterPro" id="IPR052515">
    <property type="entry name" value="Gfo/Idh/MocA_Oxidoreductase"/>
</dbReference>
<dbReference type="Pfam" id="PF22725">
    <property type="entry name" value="GFO_IDH_MocA_C3"/>
    <property type="match status" value="1"/>
</dbReference>
<dbReference type="SUPFAM" id="SSF51735">
    <property type="entry name" value="NAD(P)-binding Rossmann-fold domains"/>
    <property type="match status" value="1"/>
</dbReference>
<proteinExistence type="predicted"/>
<organism evidence="3 4">
    <name type="scientific">Dictyobacter aurantiacus</name>
    <dbReference type="NCBI Taxonomy" id="1936993"/>
    <lineage>
        <taxon>Bacteria</taxon>
        <taxon>Bacillati</taxon>
        <taxon>Chloroflexota</taxon>
        <taxon>Ktedonobacteria</taxon>
        <taxon>Ktedonobacterales</taxon>
        <taxon>Dictyobacteraceae</taxon>
        <taxon>Dictyobacter</taxon>
    </lineage>
</organism>
<gene>
    <name evidence="3" type="ORF">KDAU_33000</name>
</gene>
<evidence type="ECO:0000313" key="3">
    <source>
        <dbReference type="EMBL" id="GCE05971.1"/>
    </source>
</evidence>
<evidence type="ECO:0000259" key="1">
    <source>
        <dbReference type="Pfam" id="PF01408"/>
    </source>
</evidence>
<feature type="domain" description="GFO/IDH/MocA-like oxidoreductase" evidence="2">
    <location>
        <begin position="134"/>
        <end position="253"/>
    </location>
</feature>
<accession>A0A401ZGG5</accession>
<comment type="caution">
    <text evidence="3">The sequence shown here is derived from an EMBL/GenBank/DDBJ whole genome shotgun (WGS) entry which is preliminary data.</text>
</comment>
<dbReference type="SUPFAM" id="SSF55347">
    <property type="entry name" value="Glyceraldehyde-3-phosphate dehydrogenase-like, C-terminal domain"/>
    <property type="match status" value="1"/>
</dbReference>
<name>A0A401ZGG5_9CHLR</name>
<dbReference type="InterPro" id="IPR000683">
    <property type="entry name" value="Gfo/Idh/MocA-like_OxRdtase_N"/>
</dbReference>